<reference evidence="1 2" key="1">
    <citation type="journal article" date="2012" name="MBio">
        <title>De novo assembly of the Pneumocystis jirovecii genome from a single bronchoalveolar lavage fluid specimen from a patient.</title>
        <authorList>
            <person name="Cisse O.H."/>
            <person name="Pagni M."/>
            <person name="Hauser P.M."/>
        </authorList>
    </citation>
    <scope>NUCLEOTIDE SEQUENCE [LARGE SCALE GENOMIC DNA]</scope>
    <source>
        <strain evidence="1 2">SE8</strain>
    </source>
</reference>
<dbReference type="VEuPathDB" id="FungiDB:PNEJI1_001602"/>
<proteinExistence type="predicted"/>
<evidence type="ECO:0000313" key="2">
    <source>
        <dbReference type="Proteomes" id="UP000010422"/>
    </source>
</evidence>
<dbReference type="STRING" id="1209962.L0P9K0"/>
<name>L0P9K0_PNEJI</name>
<dbReference type="InParanoid" id="L0P9K0"/>
<dbReference type="AlphaFoldDB" id="L0P9K0"/>
<dbReference type="EMBL" id="CAKM01000151">
    <property type="protein sequence ID" value="CCJ29053.1"/>
    <property type="molecule type" value="Genomic_DNA"/>
</dbReference>
<gene>
    <name evidence="1" type="ORF">PNEJI1_001602</name>
</gene>
<comment type="caution">
    <text evidence="1">The sequence shown here is derived from an EMBL/GenBank/DDBJ whole genome shotgun (WGS) entry which is preliminary data.</text>
</comment>
<protein>
    <submittedName>
        <fullName evidence="1">Uncharacterized protein</fullName>
    </submittedName>
</protein>
<organism evidence="2">
    <name type="scientific">Pneumocystis jirovecii</name>
    <name type="common">Human pneumocystis pneumonia agent</name>
    <dbReference type="NCBI Taxonomy" id="42068"/>
    <lineage>
        <taxon>Eukaryota</taxon>
        <taxon>Fungi</taxon>
        <taxon>Dikarya</taxon>
        <taxon>Ascomycota</taxon>
        <taxon>Taphrinomycotina</taxon>
        <taxon>Pneumocystomycetes</taxon>
        <taxon>Pneumocystaceae</taxon>
        <taxon>Pneumocystis</taxon>
    </lineage>
</organism>
<dbReference type="Proteomes" id="UP000010422">
    <property type="component" value="Unassembled WGS sequence"/>
</dbReference>
<evidence type="ECO:0000313" key="1">
    <source>
        <dbReference type="EMBL" id="CCJ29053.1"/>
    </source>
</evidence>
<sequence>MDLEKIQYNEKINQIIQNALSKFRQDHNEFVKNELNIAQNTIQRGQKNDFFDPKSNYNEKKMTFYVKSFNHLKTNTCIFQKLIDIEDIPGLPKYKENTALRLNVIKNDEETLRFVPYIGEGNEDSDLNLHEIFDIKIKNQDKEEIMESIGK</sequence>
<accession>L0P9K0</accession>